<reference evidence="1 2" key="1">
    <citation type="submission" date="2018-01" db="EMBL/GenBank/DDBJ databases">
        <authorList>
            <person name="Gaut B.S."/>
            <person name="Morton B.R."/>
            <person name="Clegg M.T."/>
            <person name="Duvall M.R."/>
        </authorList>
    </citation>
    <scope>NUCLEOTIDE SEQUENCE [LARGE SCALE GENOMIC DNA]</scope>
    <source>
        <strain evidence="1">Cupriavidus taiwanensis LMG 19425</strain>
        <plasmid evidence="2">Plasmid ii</plasmid>
    </source>
</reference>
<dbReference type="AlphaFoldDB" id="A0A375IR23"/>
<evidence type="ECO:0000313" key="1">
    <source>
        <dbReference type="EMBL" id="SPK76059.1"/>
    </source>
</evidence>
<geneLocation type="plasmid" evidence="1">
    <name>II</name>
</geneLocation>
<organism evidence="1 2">
    <name type="scientific">Cupriavidus taiwanensis</name>
    <dbReference type="NCBI Taxonomy" id="164546"/>
    <lineage>
        <taxon>Bacteria</taxon>
        <taxon>Pseudomonadati</taxon>
        <taxon>Pseudomonadota</taxon>
        <taxon>Betaproteobacteria</taxon>
        <taxon>Burkholderiales</taxon>
        <taxon>Burkholderiaceae</taxon>
        <taxon>Cupriavidus</taxon>
    </lineage>
</organism>
<gene>
    <name evidence="1" type="ORF">CT19425_MP70219</name>
</gene>
<evidence type="ECO:0000313" key="2">
    <source>
        <dbReference type="Proteomes" id="UP000255505"/>
    </source>
</evidence>
<keyword evidence="1" id="KW-0614">Plasmid</keyword>
<dbReference type="EMBL" id="LT991977">
    <property type="protein sequence ID" value="SPK76059.1"/>
    <property type="molecule type" value="Genomic_DNA"/>
</dbReference>
<protein>
    <submittedName>
        <fullName evidence="1">Uncharacterized protein</fullName>
    </submittedName>
</protein>
<name>A0A375IR23_9BURK</name>
<accession>A0A375IR23</accession>
<dbReference type="Proteomes" id="UP000255505">
    <property type="component" value="Plasmid II"/>
</dbReference>
<sequence length="27" mass="3037">MRSPERSEPAFFRVGILGGDLSRQSDE</sequence>
<proteinExistence type="predicted"/>